<dbReference type="GO" id="GO:0016780">
    <property type="term" value="F:phosphotransferase activity, for other substituted phosphate groups"/>
    <property type="evidence" value="ECO:0007669"/>
    <property type="project" value="TreeGrafter"/>
</dbReference>
<evidence type="ECO:0000313" key="4">
    <source>
        <dbReference type="Proteomes" id="UP000095759"/>
    </source>
</evidence>
<dbReference type="Proteomes" id="UP000095759">
    <property type="component" value="Unassembled WGS sequence"/>
</dbReference>
<dbReference type="InterPro" id="IPR003362">
    <property type="entry name" value="Bact_transf"/>
</dbReference>
<dbReference type="PANTHER" id="PTHR30576">
    <property type="entry name" value="COLANIC BIOSYNTHESIS UDP-GLUCOSE LIPID CARRIER TRANSFERASE"/>
    <property type="match status" value="1"/>
</dbReference>
<dbReference type="Pfam" id="PF02397">
    <property type="entry name" value="Bac_transf"/>
    <property type="match status" value="1"/>
</dbReference>
<accession>A0A1E5P8M4</accession>
<proteinExistence type="inferred from homology"/>
<dbReference type="AlphaFoldDB" id="A0A1E5P8M4"/>
<dbReference type="EMBL" id="MEHJ01000001">
    <property type="protein sequence ID" value="OEJ25878.1"/>
    <property type="molecule type" value="Genomic_DNA"/>
</dbReference>
<name>A0A1E5P8M4_9ACTN</name>
<organism evidence="3 4">
    <name type="scientific">Streptomyces agglomeratus</name>
    <dbReference type="NCBI Taxonomy" id="285458"/>
    <lineage>
        <taxon>Bacteria</taxon>
        <taxon>Bacillati</taxon>
        <taxon>Actinomycetota</taxon>
        <taxon>Actinomycetes</taxon>
        <taxon>Kitasatosporales</taxon>
        <taxon>Streptomycetaceae</taxon>
        <taxon>Streptomyces</taxon>
    </lineage>
</organism>
<evidence type="ECO:0000256" key="1">
    <source>
        <dbReference type="ARBA" id="ARBA00006464"/>
    </source>
</evidence>
<keyword evidence="4" id="KW-1185">Reference proteome</keyword>
<comment type="similarity">
    <text evidence="1">Belongs to the bacterial sugar transferase family.</text>
</comment>
<gene>
    <name evidence="3" type="ORF">AS594_16610</name>
</gene>
<dbReference type="OrthoDB" id="9808602at2"/>
<comment type="caution">
    <text evidence="3">The sequence shown here is derived from an EMBL/GenBank/DDBJ whole genome shotgun (WGS) entry which is preliminary data.</text>
</comment>
<dbReference type="RefSeq" id="WP_069932749.1">
    <property type="nucleotide sequence ID" value="NZ_MEHJ01000001.1"/>
</dbReference>
<feature type="domain" description="Bacterial sugar transferase" evidence="2">
    <location>
        <begin position="4"/>
        <end position="159"/>
    </location>
</feature>
<dbReference type="STRING" id="285458.BGM19_20325"/>
<keyword evidence="3" id="KW-0808">Transferase</keyword>
<reference evidence="3 4" key="1">
    <citation type="submission" date="2016-08" db="EMBL/GenBank/DDBJ databases">
        <title>Complete genome sequence of Streptomyces agglomeratus strain 6-3-2, a novel anti-MRSA actinomycete isolated from Wuli of Tebit, China.</title>
        <authorList>
            <person name="Chen X."/>
        </authorList>
    </citation>
    <scope>NUCLEOTIDE SEQUENCE [LARGE SCALE GENOMIC DNA]</scope>
    <source>
        <strain evidence="3 4">6-3-2</strain>
    </source>
</reference>
<dbReference type="PANTHER" id="PTHR30576:SF10">
    <property type="entry name" value="SLL5057 PROTEIN"/>
    <property type="match status" value="1"/>
</dbReference>
<protein>
    <submittedName>
        <fullName evidence="3">UDP-phosphate galactose phosphotransferase</fullName>
    </submittedName>
</protein>
<evidence type="ECO:0000313" key="3">
    <source>
        <dbReference type="EMBL" id="OEJ25878.1"/>
    </source>
</evidence>
<sequence>MLAKRIFDLAVTSALLPLTAPLLLLTALAAAVTSPGPVFTGTTRAGLHGRPFRMVTVRTDPRTPVGRLLRRTRLDVLPRLIHVLRGEMSLVGPCPLPPGHPSATRARLVVRPGITGLWQVGGRSELPWEEMDVLDTHYIEQHWLGLDLAILARTVPAALAAGGPRG</sequence>
<evidence type="ECO:0000259" key="2">
    <source>
        <dbReference type="Pfam" id="PF02397"/>
    </source>
</evidence>